<feature type="domain" description="Thiolase C-terminal" evidence="7">
    <location>
        <begin position="270"/>
        <end position="389"/>
    </location>
</feature>
<evidence type="ECO:0000256" key="4">
    <source>
        <dbReference type="PIRSR" id="PIRSR000429-1"/>
    </source>
</evidence>
<dbReference type="InterPro" id="IPR002155">
    <property type="entry name" value="Thiolase"/>
</dbReference>
<dbReference type="InterPro" id="IPR020615">
    <property type="entry name" value="Thiolase_acyl_enz_int_AS"/>
</dbReference>
<dbReference type="EMBL" id="LPJV01000035">
    <property type="protein sequence ID" value="KWF52307.1"/>
    <property type="molecule type" value="Genomic_DNA"/>
</dbReference>
<evidence type="ECO:0000259" key="7">
    <source>
        <dbReference type="Pfam" id="PF02803"/>
    </source>
</evidence>
<feature type="active site" description="Proton acceptor" evidence="4">
    <location>
        <position position="379"/>
    </location>
</feature>
<dbReference type="PIRSF" id="PIRSF000429">
    <property type="entry name" value="Ac-CoA_Ac_transf"/>
    <property type="match status" value="1"/>
</dbReference>
<evidence type="ECO:0000256" key="1">
    <source>
        <dbReference type="ARBA" id="ARBA00010982"/>
    </source>
</evidence>
<feature type="non-terminal residue" evidence="8">
    <location>
        <position position="1"/>
    </location>
</feature>
<dbReference type="RefSeq" id="WP_059464829.1">
    <property type="nucleotide sequence ID" value="NZ_LOTC01000006.1"/>
</dbReference>
<evidence type="ECO:0000259" key="6">
    <source>
        <dbReference type="Pfam" id="PF00108"/>
    </source>
</evidence>
<comment type="caution">
    <text evidence="8">The sequence shown here is derived from an EMBL/GenBank/DDBJ whole genome shotgun (WGS) entry which is preliminary data.</text>
</comment>
<dbReference type="Proteomes" id="UP000063236">
    <property type="component" value="Unassembled WGS sequence"/>
</dbReference>
<organism evidence="8 9">
    <name type="scientific">Burkholderia diffusa</name>
    <dbReference type="NCBI Taxonomy" id="488732"/>
    <lineage>
        <taxon>Bacteria</taxon>
        <taxon>Pseudomonadati</taxon>
        <taxon>Pseudomonadota</taxon>
        <taxon>Betaproteobacteria</taxon>
        <taxon>Burkholderiales</taxon>
        <taxon>Burkholderiaceae</taxon>
        <taxon>Burkholderia</taxon>
        <taxon>Burkholderia cepacia complex</taxon>
    </lineage>
</organism>
<evidence type="ECO:0000256" key="5">
    <source>
        <dbReference type="RuleBase" id="RU003557"/>
    </source>
</evidence>
<feature type="non-terminal residue" evidence="8">
    <location>
        <position position="390"/>
    </location>
</feature>
<dbReference type="GO" id="GO:0003988">
    <property type="term" value="F:acetyl-CoA C-acyltransferase activity"/>
    <property type="evidence" value="ECO:0007669"/>
    <property type="project" value="UniProtKB-ARBA"/>
</dbReference>
<gene>
    <name evidence="8" type="ORF">WL88_16065</name>
</gene>
<feature type="domain" description="Thiolase N-terminal" evidence="6">
    <location>
        <begin position="4"/>
        <end position="262"/>
    </location>
</feature>
<dbReference type="InterPro" id="IPR020617">
    <property type="entry name" value="Thiolase_C"/>
</dbReference>
<keyword evidence="2 5" id="KW-0808">Transferase</keyword>
<evidence type="ECO:0000313" key="8">
    <source>
        <dbReference type="EMBL" id="KWF52307.1"/>
    </source>
</evidence>
<dbReference type="SUPFAM" id="SSF53901">
    <property type="entry name" value="Thiolase-like"/>
    <property type="match status" value="2"/>
</dbReference>
<proteinExistence type="inferred from homology"/>
<dbReference type="InterPro" id="IPR020610">
    <property type="entry name" value="Thiolase_AS"/>
</dbReference>
<comment type="similarity">
    <text evidence="1 5">Belongs to the thiolase-like superfamily. Thiolase family.</text>
</comment>
<dbReference type="InterPro" id="IPR020613">
    <property type="entry name" value="Thiolase_CS"/>
</dbReference>
<accession>A0AAW3PFS8</accession>
<feature type="active site" description="Acyl-thioester intermediate" evidence="4">
    <location>
        <position position="88"/>
    </location>
</feature>
<dbReference type="InterPro" id="IPR016039">
    <property type="entry name" value="Thiolase-like"/>
</dbReference>
<dbReference type="PROSITE" id="PS00098">
    <property type="entry name" value="THIOLASE_1"/>
    <property type="match status" value="1"/>
</dbReference>
<dbReference type="Pfam" id="PF00108">
    <property type="entry name" value="Thiolase_N"/>
    <property type="match status" value="1"/>
</dbReference>
<dbReference type="PROSITE" id="PS00099">
    <property type="entry name" value="THIOLASE_3"/>
    <property type="match status" value="1"/>
</dbReference>
<dbReference type="GO" id="GO:0044281">
    <property type="term" value="P:small molecule metabolic process"/>
    <property type="evidence" value="ECO:0007669"/>
    <property type="project" value="UniProtKB-ARBA"/>
</dbReference>
<dbReference type="PANTHER" id="PTHR18919">
    <property type="entry name" value="ACETYL-COA C-ACYLTRANSFERASE"/>
    <property type="match status" value="1"/>
</dbReference>
<dbReference type="Gene3D" id="3.40.47.10">
    <property type="match status" value="2"/>
</dbReference>
<protein>
    <submittedName>
        <fullName evidence="8">Acetyl-CoA acetyltransferase</fullName>
    </submittedName>
</protein>
<dbReference type="AlphaFoldDB" id="A0AAW3PFS8"/>
<evidence type="ECO:0000256" key="3">
    <source>
        <dbReference type="ARBA" id="ARBA00023315"/>
    </source>
</evidence>
<keyword evidence="3 5" id="KW-0012">Acyltransferase</keyword>
<dbReference type="FunFam" id="3.40.47.10:FF:000010">
    <property type="entry name" value="Acetyl-CoA acetyltransferase (Thiolase)"/>
    <property type="match status" value="1"/>
</dbReference>
<feature type="active site" description="Proton acceptor" evidence="4">
    <location>
        <position position="349"/>
    </location>
</feature>
<dbReference type="PROSITE" id="PS00737">
    <property type="entry name" value="THIOLASE_2"/>
    <property type="match status" value="1"/>
</dbReference>
<dbReference type="CDD" id="cd00751">
    <property type="entry name" value="thiolase"/>
    <property type="match status" value="1"/>
</dbReference>
<sequence length="390" mass="40041">MTDVVIVSAARTAVGKFGGSLAKIAAPELGATVIRAVLERSGVKPEQVSEVIMGQVLAAGSGQNPARQSLIKAGLPNAVPGMTINKVCGSGLKAVMLAANAIMAGDADIVIAGGQENMSAAPHVLPGSRDGFRMGDAKLVDTMIVDGLWDVYNQYHMGITAENVAKEYGITREEQDAFAALSQNKAEAAQKAGRFDAEIVPVSIPQRKGEPLQFATDEFVRHGVTAESLAGLKPAFSKDGSVTAANASGLNDGAAAVLVMSAQKAAALGLTPLARIKAYANAGVDPSVMGMGPVPASRRCLERAGWTPGDLDLMEINEAFAAQALAVHKQMGWDTSKVNVNGGAIAIGHPIGASGCRILVTLLHEMVKRDAKRGLASLCIGGGMGVALAV</sequence>
<name>A0AAW3PFS8_9BURK</name>
<dbReference type="PANTHER" id="PTHR18919:SF107">
    <property type="entry name" value="ACETYL-COA ACETYLTRANSFERASE, CYTOSOLIC"/>
    <property type="match status" value="1"/>
</dbReference>
<evidence type="ECO:0000313" key="9">
    <source>
        <dbReference type="Proteomes" id="UP000063236"/>
    </source>
</evidence>
<reference evidence="8 9" key="1">
    <citation type="submission" date="2015-11" db="EMBL/GenBank/DDBJ databases">
        <title>Expanding the genomic diversity of Burkholderia species for the development of highly accurate diagnostics.</title>
        <authorList>
            <person name="Sahl J."/>
            <person name="Keim P."/>
            <person name="Wagner D."/>
        </authorList>
    </citation>
    <scope>NUCLEOTIDE SEQUENCE [LARGE SCALE GENOMIC DNA]</scope>
    <source>
        <strain evidence="8 9">MSMB378WGS</strain>
    </source>
</reference>
<evidence type="ECO:0000256" key="2">
    <source>
        <dbReference type="ARBA" id="ARBA00022679"/>
    </source>
</evidence>
<dbReference type="NCBIfam" id="TIGR01930">
    <property type="entry name" value="AcCoA-C-Actrans"/>
    <property type="match status" value="1"/>
</dbReference>
<dbReference type="Pfam" id="PF02803">
    <property type="entry name" value="Thiolase_C"/>
    <property type="match status" value="1"/>
</dbReference>
<dbReference type="InterPro" id="IPR020616">
    <property type="entry name" value="Thiolase_N"/>
</dbReference>